<evidence type="ECO:0000256" key="5">
    <source>
        <dbReference type="ARBA" id="ARBA00022833"/>
    </source>
</evidence>
<feature type="domain" description="C2H2-type" evidence="9">
    <location>
        <begin position="191"/>
        <end position="218"/>
    </location>
</feature>
<feature type="domain" description="C2H2-type" evidence="9">
    <location>
        <begin position="249"/>
        <end position="278"/>
    </location>
</feature>
<dbReference type="FunFam" id="3.30.160.60:FF:001182">
    <property type="entry name" value="Zinc finger, C2H2 type"/>
    <property type="match status" value="1"/>
</dbReference>
<evidence type="ECO:0000256" key="1">
    <source>
        <dbReference type="ARBA" id="ARBA00004123"/>
    </source>
</evidence>
<reference evidence="10 11" key="1">
    <citation type="submission" date="2014-06" db="EMBL/GenBank/DDBJ databases">
        <authorList>
            <person name="Swart Estienne"/>
        </authorList>
    </citation>
    <scope>NUCLEOTIDE SEQUENCE [LARGE SCALE GENOMIC DNA]</scope>
    <source>
        <strain evidence="10 11">130c</strain>
    </source>
</reference>
<dbReference type="InterPro" id="IPR013087">
    <property type="entry name" value="Znf_C2H2_type"/>
</dbReference>
<keyword evidence="2" id="KW-0479">Metal-binding</keyword>
<dbReference type="Gene3D" id="3.30.160.60">
    <property type="entry name" value="Classic Zinc Finger"/>
    <property type="match status" value="6"/>
</dbReference>
<evidence type="ECO:0000256" key="6">
    <source>
        <dbReference type="ARBA" id="ARBA00023242"/>
    </source>
</evidence>
<dbReference type="Pfam" id="PF00096">
    <property type="entry name" value="zf-C2H2"/>
    <property type="match status" value="5"/>
</dbReference>
<dbReference type="FunFam" id="3.30.160.60:FF:000125">
    <property type="entry name" value="Putative zinc finger protein 143"/>
    <property type="match status" value="2"/>
</dbReference>
<dbReference type="GO" id="GO:0008270">
    <property type="term" value="F:zinc ion binding"/>
    <property type="evidence" value="ECO:0007669"/>
    <property type="project" value="UniProtKB-KW"/>
</dbReference>
<dbReference type="FunFam" id="3.30.160.60:FF:000072">
    <property type="entry name" value="zinc finger protein 143 isoform X1"/>
    <property type="match status" value="2"/>
</dbReference>
<keyword evidence="3" id="KW-0677">Repeat</keyword>
<dbReference type="Proteomes" id="UP000039865">
    <property type="component" value="Unassembled WGS sequence"/>
</dbReference>
<keyword evidence="11" id="KW-1185">Reference proteome</keyword>
<name>A0A078AG13_STYLE</name>
<evidence type="ECO:0000256" key="3">
    <source>
        <dbReference type="ARBA" id="ARBA00022737"/>
    </source>
</evidence>
<feature type="region of interest" description="Disordered" evidence="8">
    <location>
        <begin position="550"/>
        <end position="612"/>
    </location>
</feature>
<sequence length="788" mass="90904">MLGIEEQYIIGFKPIDMENDPIKFEEKKKNQPKKQKKEVQESEDEDYDSEDEEGQLQIPKDVVRQVEDLQEDLFYLVCYLRQKTEEEIEIEQKVGYFLYSIIIQKQRIELEIDDEKSHLKIKPEKGASKYMLCPFIQCLKEFSETGNLKTHMRTHTGERPFVCTFEGCQKEFITKGHLKTHELIHSGDRPYACEKCDKSYSRSGRLKIHMRTHTGEKPFICPFDKCDKTFTEKGNLKTHIRIHSGEKPYLCSFQDCDKSFTTQGHLTDHMRRHSGERPFKCTKCDMAFMRSSTLKIHLRRHNGEKPFQCEGIDEIFDDEDSEPNYLPLNSNENHKIQLNRRASSQLDLTFCQEISKGFKKVTEKKLKNKLAKQQENFENTPKFQGNNESKKKRIIKNEDKAKIKSQKEIKVDSPIMKEAEKIEFKLDKSFQQIHKNLVQQNFEKQQYQMQQQSELNQSQQSSEISQLGLQSQLKFINNNSTSTSQQNFSINYQTQQPQNCISIGNIGQATFNIPIAINVFPQQLGMKSATSSKQPSFQNLFASLQQNQQGYTASKFQPSNSSNNNNNNNNNNGVQSPQRAGSQHNLYSFQQSPQGKTQFQSDPNASNYSPDSNQKVIMKHHQQSQPVQPGFQITHPKQHLEKWKNFGSFSSITSLNELIMNNKSFGLPTIGNTFQNQYNFSCDSRPMSKQGSAHNLYSMQIQNMNKNNMMGQNSDMKGFVKFHDSGMNLGEASLNQQVMNAGNFGSTIADSEALRQLQKTHSLTNLFSSNQKQVPLFPSEIDQNNRPK</sequence>
<feature type="compositionally biased region" description="Polar residues" evidence="8">
    <location>
        <begin position="573"/>
        <end position="612"/>
    </location>
</feature>
<feature type="domain" description="C2H2-type" evidence="9">
    <location>
        <begin position="279"/>
        <end position="306"/>
    </location>
</feature>
<dbReference type="OrthoDB" id="282749at2759"/>
<dbReference type="EMBL" id="CCKQ01009739">
    <property type="protein sequence ID" value="CDW81250.1"/>
    <property type="molecule type" value="Genomic_DNA"/>
</dbReference>
<dbReference type="PROSITE" id="PS00028">
    <property type="entry name" value="ZINC_FINGER_C2H2_1"/>
    <property type="match status" value="6"/>
</dbReference>
<dbReference type="SUPFAM" id="SSF57667">
    <property type="entry name" value="beta-beta-alpha zinc fingers"/>
    <property type="match status" value="3"/>
</dbReference>
<feature type="domain" description="C2H2-type" evidence="9">
    <location>
        <begin position="161"/>
        <end position="190"/>
    </location>
</feature>
<dbReference type="SMART" id="SM00355">
    <property type="entry name" value="ZnF_C2H2"/>
    <property type="match status" value="6"/>
</dbReference>
<comment type="subcellular location">
    <subcellularLocation>
        <location evidence="1">Nucleus</location>
    </subcellularLocation>
</comment>
<dbReference type="PROSITE" id="PS50157">
    <property type="entry name" value="ZINC_FINGER_C2H2_2"/>
    <property type="match status" value="6"/>
</dbReference>
<feature type="compositionally biased region" description="Low complexity" evidence="8">
    <location>
        <begin position="559"/>
        <end position="572"/>
    </location>
</feature>
<keyword evidence="6" id="KW-0539">Nucleus</keyword>
<accession>A0A078AG13</accession>
<dbReference type="PANTHER" id="PTHR23235:SF142">
    <property type="entry name" value="ZINC FINGER PROTEIN 384"/>
    <property type="match status" value="1"/>
</dbReference>
<dbReference type="InParanoid" id="A0A078AG13"/>
<dbReference type="InterPro" id="IPR036236">
    <property type="entry name" value="Znf_C2H2_sf"/>
</dbReference>
<dbReference type="AlphaFoldDB" id="A0A078AG13"/>
<evidence type="ECO:0000313" key="10">
    <source>
        <dbReference type="EMBL" id="CDW81250.1"/>
    </source>
</evidence>
<organism evidence="10 11">
    <name type="scientific">Stylonychia lemnae</name>
    <name type="common">Ciliate</name>
    <dbReference type="NCBI Taxonomy" id="5949"/>
    <lineage>
        <taxon>Eukaryota</taxon>
        <taxon>Sar</taxon>
        <taxon>Alveolata</taxon>
        <taxon>Ciliophora</taxon>
        <taxon>Intramacronucleata</taxon>
        <taxon>Spirotrichea</taxon>
        <taxon>Stichotrichia</taxon>
        <taxon>Sporadotrichida</taxon>
        <taxon>Oxytrichidae</taxon>
        <taxon>Stylonychinae</taxon>
        <taxon>Stylonychia</taxon>
    </lineage>
</organism>
<evidence type="ECO:0000256" key="4">
    <source>
        <dbReference type="ARBA" id="ARBA00022771"/>
    </source>
</evidence>
<evidence type="ECO:0000259" key="9">
    <source>
        <dbReference type="PROSITE" id="PS50157"/>
    </source>
</evidence>
<keyword evidence="5" id="KW-0862">Zinc</keyword>
<dbReference type="GO" id="GO:0000978">
    <property type="term" value="F:RNA polymerase II cis-regulatory region sequence-specific DNA binding"/>
    <property type="evidence" value="ECO:0007669"/>
    <property type="project" value="TreeGrafter"/>
</dbReference>
<proteinExistence type="predicted"/>
<keyword evidence="4 7" id="KW-0863">Zinc-finger</keyword>
<evidence type="ECO:0000256" key="2">
    <source>
        <dbReference type="ARBA" id="ARBA00022723"/>
    </source>
</evidence>
<dbReference type="PANTHER" id="PTHR23235">
    <property type="entry name" value="KRUEPPEL-LIKE TRANSCRIPTION FACTOR"/>
    <property type="match status" value="1"/>
</dbReference>
<feature type="compositionally biased region" description="Acidic residues" evidence="8">
    <location>
        <begin position="41"/>
        <end position="54"/>
    </location>
</feature>
<dbReference type="FunFam" id="3.30.160.60:FF:000624">
    <property type="entry name" value="zinc finger protein 697"/>
    <property type="match status" value="1"/>
</dbReference>
<dbReference type="GO" id="GO:0000981">
    <property type="term" value="F:DNA-binding transcription factor activity, RNA polymerase II-specific"/>
    <property type="evidence" value="ECO:0007669"/>
    <property type="project" value="TreeGrafter"/>
</dbReference>
<feature type="region of interest" description="Disordered" evidence="8">
    <location>
        <begin position="22"/>
        <end position="56"/>
    </location>
</feature>
<evidence type="ECO:0000256" key="7">
    <source>
        <dbReference type="PROSITE-ProRule" id="PRU00042"/>
    </source>
</evidence>
<evidence type="ECO:0000256" key="8">
    <source>
        <dbReference type="SAM" id="MobiDB-lite"/>
    </source>
</evidence>
<gene>
    <name evidence="10" type="primary">Contig5731.g260</name>
    <name evidence="10" type="ORF">STYLEM_10263</name>
</gene>
<feature type="domain" description="C2H2-type" evidence="9">
    <location>
        <begin position="219"/>
        <end position="248"/>
    </location>
</feature>
<evidence type="ECO:0000313" key="11">
    <source>
        <dbReference type="Proteomes" id="UP000039865"/>
    </source>
</evidence>
<protein>
    <recommendedName>
        <fullName evidence="9">C2H2-type domain-containing protein</fullName>
    </recommendedName>
</protein>
<dbReference type="GO" id="GO:0005634">
    <property type="term" value="C:nucleus"/>
    <property type="evidence" value="ECO:0007669"/>
    <property type="project" value="UniProtKB-SubCell"/>
</dbReference>
<feature type="domain" description="C2H2-type" evidence="9">
    <location>
        <begin position="131"/>
        <end position="160"/>
    </location>
</feature>